<reference evidence="2" key="1">
    <citation type="journal article" date="2020" name="mSystems">
        <title>Genome- and Community-Level Interaction Insights into Carbon Utilization and Element Cycling Functions of Hydrothermarchaeota in Hydrothermal Sediment.</title>
        <authorList>
            <person name="Zhou Z."/>
            <person name="Liu Y."/>
            <person name="Xu W."/>
            <person name="Pan J."/>
            <person name="Luo Z.H."/>
            <person name="Li M."/>
        </authorList>
    </citation>
    <scope>NUCLEOTIDE SEQUENCE [LARGE SCALE GENOMIC DNA]</scope>
    <source>
        <strain evidence="2">SpSt-488</strain>
    </source>
</reference>
<feature type="domain" description="DUF559" evidence="1">
    <location>
        <begin position="9"/>
        <end position="112"/>
    </location>
</feature>
<dbReference type="GO" id="GO:0004519">
    <property type="term" value="F:endonuclease activity"/>
    <property type="evidence" value="ECO:0007669"/>
    <property type="project" value="UniProtKB-KW"/>
</dbReference>
<accession>A0A7C4CB57</accession>
<evidence type="ECO:0000259" key="1">
    <source>
        <dbReference type="Pfam" id="PF04480"/>
    </source>
</evidence>
<gene>
    <name evidence="2" type="ORF">ENS41_03835</name>
</gene>
<proteinExistence type="predicted"/>
<dbReference type="InterPro" id="IPR011335">
    <property type="entry name" value="Restrct_endonuc-II-like"/>
</dbReference>
<dbReference type="Pfam" id="PF04480">
    <property type="entry name" value="DUF559"/>
    <property type="match status" value="1"/>
</dbReference>
<protein>
    <submittedName>
        <fullName evidence="2">Endonuclease domain-containing protein</fullName>
    </submittedName>
</protein>
<dbReference type="InterPro" id="IPR047216">
    <property type="entry name" value="Endonuclease_DUF559_bact"/>
</dbReference>
<dbReference type="PANTHER" id="PTHR38590">
    <property type="entry name" value="BLL0828 PROTEIN"/>
    <property type="match status" value="1"/>
</dbReference>
<dbReference type="PANTHER" id="PTHR38590:SF1">
    <property type="entry name" value="BLL0828 PROTEIN"/>
    <property type="match status" value="1"/>
</dbReference>
<keyword evidence="2" id="KW-0378">Hydrolase</keyword>
<name>A0A7C4CB57_UNCW3</name>
<dbReference type="AlphaFoldDB" id="A0A7C4CB57"/>
<dbReference type="InterPro" id="IPR007569">
    <property type="entry name" value="DUF559"/>
</dbReference>
<sequence length="138" mass="15894">MRVNTSLGRDRARRLRRDSTDAERILWRGLRDRRLCGLKFRRQHPIGRFVADFACPQARLVVELDGGQHARRTSGDIHRDRVLRGLGYRVLRFWNGDVLRDPSAVLKAIADAIGTPHLTPLPKGARREKLQADWPTRV</sequence>
<dbReference type="EMBL" id="DSUT01000075">
    <property type="protein sequence ID" value="HGK28063.1"/>
    <property type="molecule type" value="Genomic_DNA"/>
</dbReference>
<keyword evidence="2" id="KW-0255">Endonuclease</keyword>
<organism evidence="2">
    <name type="scientific">candidate division WOR-3 bacterium</name>
    <dbReference type="NCBI Taxonomy" id="2052148"/>
    <lineage>
        <taxon>Bacteria</taxon>
        <taxon>Bacteria division WOR-3</taxon>
    </lineage>
</organism>
<dbReference type="CDD" id="cd01038">
    <property type="entry name" value="Endonuclease_DUF559"/>
    <property type="match status" value="1"/>
</dbReference>
<dbReference type="SUPFAM" id="SSF52980">
    <property type="entry name" value="Restriction endonuclease-like"/>
    <property type="match status" value="1"/>
</dbReference>
<comment type="caution">
    <text evidence="2">The sequence shown here is derived from an EMBL/GenBank/DDBJ whole genome shotgun (WGS) entry which is preliminary data.</text>
</comment>
<keyword evidence="2" id="KW-0540">Nuclease</keyword>
<dbReference type="Gene3D" id="3.40.960.10">
    <property type="entry name" value="VSR Endonuclease"/>
    <property type="match status" value="1"/>
</dbReference>
<evidence type="ECO:0000313" key="2">
    <source>
        <dbReference type="EMBL" id="HGK28063.1"/>
    </source>
</evidence>